<feature type="compositionally biased region" description="Polar residues" evidence="1">
    <location>
        <begin position="517"/>
        <end position="538"/>
    </location>
</feature>
<name>A0AAV4ZZ21_9AGAM</name>
<dbReference type="Proteomes" id="UP001050691">
    <property type="component" value="Unassembled WGS sequence"/>
</dbReference>
<feature type="region of interest" description="Disordered" evidence="1">
    <location>
        <begin position="254"/>
        <end position="350"/>
    </location>
</feature>
<protein>
    <recommendedName>
        <fullName evidence="4">Telomere replication protein EST3</fullName>
    </recommendedName>
</protein>
<feature type="region of interest" description="Disordered" evidence="1">
    <location>
        <begin position="517"/>
        <end position="561"/>
    </location>
</feature>
<evidence type="ECO:0000313" key="2">
    <source>
        <dbReference type="EMBL" id="GJJ06468.1"/>
    </source>
</evidence>
<proteinExistence type="predicted"/>
<evidence type="ECO:0008006" key="4">
    <source>
        <dbReference type="Google" id="ProtNLM"/>
    </source>
</evidence>
<feature type="compositionally biased region" description="Polar residues" evidence="1">
    <location>
        <begin position="546"/>
        <end position="560"/>
    </location>
</feature>
<evidence type="ECO:0000313" key="3">
    <source>
        <dbReference type="Proteomes" id="UP001050691"/>
    </source>
</evidence>
<evidence type="ECO:0000256" key="1">
    <source>
        <dbReference type="SAM" id="MobiDB-lite"/>
    </source>
</evidence>
<feature type="region of interest" description="Disordered" evidence="1">
    <location>
        <begin position="439"/>
        <end position="498"/>
    </location>
</feature>
<sequence>MSEGLKPWLYKYLTGYASTYGDLGKSLPKRGKVQILNFLSVPKTEEEFLWADISDKEFIIPARFTPGAVKTFNANPFNADRPLLSRRSAIAVVSCKQPLRSKPPLGIQKGIDPVWKIVLEIDELDVIACEGEARFGEPSELNSTPFVRFWLEGLAKGQGNLMKQQLNETREKDKLNSNVEANPTGLNTRQALIRHDSDFEKRYRQWKREIVSLGLVSCYESAEVSFEQSGISITSTQGEYSLLTLTIHTKAKISTKDPMQVPTSREPASSCRPTTPSQWSNSGFAHSSPENHSGRSSSEEAPHHISPPSSFILEAQNREEDAELEVHTQNDELPNLVDHVSSSPQHMPEPTILVPDSDVSHSQSQSLKFTQQVESERSNLNHLMTTEIPQTSLEHYQAVSPDHSPGRNNTVVPLAMVVESTEDNIQEVSCSEGVSHIEESKSIVTTSDPFAESPNALQFNRGQKRRPSVTMEDRGEGPSKRVKPSGESISRRHSPLHDPAIWEKPNFLVSPIKRTLNNNSHDQVSENSTFQQQVQNKPETTDGTHPKQTPESNSVDNTDTLKLGGWQPDWDFEGIPGIVTYKTLKALLSRVTHERGNV</sequence>
<feature type="compositionally biased region" description="Polar residues" evidence="1">
    <location>
        <begin position="261"/>
        <end position="296"/>
    </location>
</feature>
<feature type="compositionally biased region" description="Basic and acidic residues" evidence="1">
    <location>
        <begin position="316"/>
        <end position="330"/>
    </location>
</feature>
<dbReference type="AlphaFoldDB" id="A0AAV4ZZ21"/>
<organism evidence="2 3">
    <name type="scientific">Clathrus columnatus</name>
    <dbReference type="NCBI Taxonomy" id="1419009"/>
    <lineage>
        <taxon>Eukaryota</taxon>
        <taxon>Fungi</taxon>
        <taxon>Dikarya</taxon>
        <taxon>Basidiomycota</taxon>
        <taxon>Agaricomycotina</taxon>
        <taxon>Agaricomycetes</taxon>
        <taxon>Phallomycetidae</taxon>
        <taxon>Phallales</taxon>
        <taxon>Clathraceae</taxon>
        <taxon>Clathrus</taxon>
    </lineage>
</organism>
<dbReference type="EMBL" id="BPWL01000001">
    <property type="protein sequence ID" value="GJJ06468.1"/>
    <property type="molecule type" value="Genomic_DNA"/>
</dbReference>
<reference evidence="2" key="1">
    <citation type="submission" date="2021-10" db="EMBL/GenBank/DDBJ databases">
        <title>De novo Genome Assembly of Clathrus columnatus (Basidiomycota, Fungi) Using Illumina and Nanopore Sequence Data.</title>
        <authorList>
            <person name="Ogiso-Tanaka E."/>
            <person name="Itagaki H."/>
            <person name="Hosoya T."/>
            <person name="Hosaka K."/>
        </authorList>
    </citation>
    <scope>NUCLEOTIDE SEQUENCE</scope>
    <source>
        <strain evidence="2">MO-923</strain>
    </source>
</reference>
<accession>A0AAV4ZZ21</accession>
<keyword evidence="3" id="KW-1185">Reference proteome</keyword>
<comment type="caution">
    <text evidence="2">The sequence shown here is derived from an EMBL/GenBank/DDBJ whole genome shotgun (WGS) entry which is preliminary data.</text>
</comment>
<gene>
    <name evidence="2" type="ORF">Clacol_000660</name>
</gene>